<comment type="caution">
    <text evidence="5">The sequence shown here is derived from an EMBL/GenBank/DDBJ whole genome shotgun (WGS) entry which is preliminary data.</text>
</comment>
<evidence type="ECO:0000256" key="1">
    <source>
        <dbReference type="ARBA" id="ARBA00001964"/>
    </source>
</evidence>
<dbReference type="PANTHER" id="PTHR43257:SF2">
    <property type="entry name" value="PYRUVATE DEHYDROGENASE E1 COMPONENT SUBUNIT BETA"/>
    <property type="match status" value="1"/>
</dbReference>
<dbReference type="InterPro" id="IPR009014">
    <property type="entry name" value="Transketo_C/PFOR_II"/>
</dbReference>
<dbReference type="OrthoDB" id="9780894at2"/>
<dbReference type="SUPFAM" id="SSF52922">
    <property type="entry name" value="TK C-terminal domain-like"/>
    <property type="match status" value="1"/>
</dbReference>
<dbReference type="Pfam" id="PF02780">
    <property type="entry name" value="Transketolase_C"/>
    <property type="match status" value="1"/>
</dbReference>
<evidence type="ECO:0000256" key="3">
    <source>
        <dbReference type="ARBA" id="ARBA00023052"/>
    </source>
</evidence>
<evidence type="ECO:0000259" key="4">
    <source>
        <dbReference type="SMART" id="SM00861"/>
    </source>
</evidence>
<reference evidence="6" key="1">
    <citation type="submission" date="2017-03" db="EMBL/GenBank/DDBJ databases">
        <authorList>
            <person name="Safronova V.I."/>
            <person name="Sazanova A.L."/>
            <person name="Chirak E.R."/>
        </authorList>
    </citation>
    <scope>NUCLEOTIDE SEQUENCE [LARGE SCALE GENOMIC DNA]</scope>
    <source>
        <strain evidence="6">Ach-343</strain>
    </source>
</reference>
<dbReference type="Proteomes" id="UP000248616">
    <property type="component" value="Unassembled WGS sequence"/>
</dbReference>
<dbReference type="EMBL" id="MZXV01000027">
    <property type="protein sequence ID" value="PZV38284.1"/>
    <property type="molecule type" value="Genomic_DNA"/>
</dbReference>
<keyword evidence="6" id="KW-1185">Reference proteome</keyword>
<dbReference type="InterPro" id="IPR029061">
    <property type="entry name" value="THDP-binding"/>
</dbReference>
<dbReference type="FunFam" id="3.40.50.920:FF:000001">
    <property type="entry name" value="Pyruvate dehydrogenase E1 beta subunit"/>
    <property type="match status" value="1"/>
</dbReference>
<dbReference type="GO" id="GO:0016491">
    <property type="term" value="F:oxidoreductase activity"/>
    <property type="evidence" value="ECO:0007669"/>
    <property type="project" value="UniProtKB-KW"/>
</dbReference>
<dbReference type="RefSeq" id="WP_111544359.1">
    <property type="nucleotide sequence ID" value="NZ_MZXV01000027.1"/>
</dbReference>
<dbReference type="SUPFAM" id="SSF52518">
    <property type="entry name" value="Thiamin diphosphate-binding fold (THDP-binding)"/>
    <property type="match status" value="1"/>
</dbReference>
<gene>
    <name evidence="5" type="ORF">B5V02_11620</name>
</gene>
<dbReference type="PANTHER" id="PTHR43257">
    <property type="entry name" value="PYRUVATE DEHYDROGENASE E1 COMPONENT BETA SUBUNIT"/>
    <property type="match status" value="1"/>
</dbReference>
<dbReference type="AlphaFoldDB" id="A0A2W7C5Z2"/>
<feature type="domain" description="Transketolase-like pyrimidine-binding" evidence="4">
    <location>
        <begin position="8"/>
        <end position="183"/>
    </location>
</feature>
<dbReference type="SMART" id="SM00861">
    <property type="entry name" value="Transket_pyr"/>
    <property type="match status" value="1"/>
</dbReference>
<comment type="cofactor">
    <cofactor evidence="1">
        <name>thiamine diphosphate</name>
        <dbReference type="ChEBI" id="CHEBI:58937"/>
    </cofactor>
</comment>
<proteinExistence type="predicted"/>
<name>A0A2W7C5Z2_9HYPH</name>
<dbReference type="NCBIfam" id="NF006667">
    <property type="entry name" value="PRK09212.1"/>
    <property type="match status" value="1"/>
</dbReference>
<dbReference type="CDD" id="cd07036">
    <property type="entry name" value="TPP_PYR_E1-PDHc-beta_like"/>
    <property type="match status" value="1"/>
</dbReference>
<dbReference type="Gene3D" id="3.40.50.970">
    <property type="match status" value="1"/>
</dbReference>
<protein>
    <submittedName>
        <fullName evidence="5">Alpha-ketoacid dehydrogenase subunit beta</fullName>
    </submittedName>
</protein>
<dbReference type="Gene3D" id="3.40.50.920">
    <property type="match status" value="1"/>
</dbReference>
<dbReference type="Pfam" id="PF02779">
    <property type="entry name" value="Transket_pyr"/>
    <property type="match status" value="1"/>
</dbReference>
<dbReference type="InterPro" id="IPR005475">
    <property type="entry name" value="Transketolase-like_Pyr-bd"/>
</dbReference>
<evidence type="ECO:0000256" key="2">
    <source>
        <dbReference type="ARBA" id="ARBA00023002"/>
    </source>
</evidence>
<sequence length="332" mass="35599">MDAMVRELSYAQAIQEAMAIAMDMDERVFLMGEDIGVYGGAFQVTGDLVDRFGTERVIDTPISELGGAGVAVGAALTGMRPIFEFQFSDFATLAMEQIVNQAAKMRFMLGGEVSVPVVMRFPAGSGTGAAAQHSQSLEAWLGHVPGLKVIQPATPYDAKGMLLAAVADPDPVMIFEHKLLYKMKGPVPEGFYTVPIGKADVRREGRDLTVVATSIMVHKALDAAAALEAEGIDIEVVDLRTIRPMDKQTVIDSVKKTSRLMCVYEAVKTLGIGAEVSAMIAESEAFDYLDAPIVRLGGAETPIPYNPELEKAVVPQVPDIIAAARDLVRGVR</sequence>
<accession>A0A2W7C5Z2</accession>
<dbReference type="FunFam" id="3.40.50.970:FF:000001">
    <property type="entry name" value="Pyruvate dehydrogenase E1 beta subunit"/>
    <property type="match status" value="1"/>
</dbReference>
<keyword evidence="3" id="KW-0786">Thiamine pyrophosphate</keyword>
<keyword evidence="2" id="KW-0560">Oxidoreductase</keyword>
<organism evidence="5 6">
    <name type="scientific">Mesorhizobium kowhaii</name>
    <dbReference type="NCBI Taxonomy" id="1300272"/>
    <lineage>
        <taxon>Bacteria</taxon>
        <taxon>Pseudomonadati</taxon>
        <taxon>Pseudomonadota</taxon>
        <taxon>Alphaproteobacteria</taxon>
        <taxon>Hyphomicrobiales</taxon>
        <taxon>Phyllobacteriaceae</taxon>
        <taxon>Mesorhizobium</taxon>
    </lineage>
</organism>
<evidence type="ECO:0000313" key="5">
    <source>
        <dbReference type="EMBL" id="PZV38284.1"/>
    </source>
</evidence>
<dbReference type="InterPro" id="IPR033248">
    <property type="entry name" value="Transketolase_C"/>
</dbReference>
<evidence type="ECO:0000313" key="6">
    <source>
        <dbReference type="Proteomes" id="UP000248616"/>
    </source>
</evidence>